<accession>A0A2M8KK56</accession>
<protein>
    <submittedName>
        <fullName evidence="1">Uncharacterized protein</fullName>
    </submittedName>
</protein>
<gene>
    <name evidence="1" type="ORF">COU86_05270</name>
</gene>
<reference evidence="2" key="1">
    <citation type="submission" date="2017-09" db="EMBL/GenBank/DDBJ databases">
        <title>Depth-based differentiation of microbial function through sediment-hosted aquifers and enrichment of novel symbionts in the deep terrestrial subsurface.</title>
        <authorList>
            <person name="Probst A.J."/>
            <person name="Ladd B."/>
            <person name="Jarett J.K."/>
            <person name="Geller-Mcgrath D.E."/>
            <person name="Sieber C.M.K."/>
            <person name="Emerson J.B."/>
            <person name="Anantharaman K."/>
            <person name="Thomas B.C."/>
            <person name="Malmstrom R."/>
            <person name="Stieglmeier M."/>
            <person name="Klingl A."/>
            <person name="Woyke T."/>
            <person name="Ryan C.M."/>
            <person name="Banfield J.F."/>
        </authorList>
    </citation>
    <scope>NUCLEOTIDE SEQUENCE [LARGE SCALE GENOMIC DNA]</scope>
</reference>
<evidence type="ECO:0000313" key="1">
    <source>
        <dbReference type="EMBL" id="PJE60290.1"/>
    </source>
</evidence>
<sequence length="75" mass="9261">MRALYLRFFLEKDHQIPKSNSELEYNNLKTLYIFSPNLNIVYKESRWEFTATENLKLAKTFFIDKNKYLFKFIRK</sequence>
<dbReference type="EMBL" id="PFEB01000050">
    <property type="protein sequence ID" value="PJE60290.1"/>
    <property type="molecule type" value="Genomic_DNA"/>
</dbReference>
<evidence type="ECO:0000313" key="2">
    <source>
        <dbReference type="Proteomes" id="UP000231434"/>
    </source>
</evidence>
<dbReference type="AlphaFoldDB" id="A0A2M8KK56"/>
<proteinExistence type="predicted"/>
<name>A0A2M8KK56_9BACT</name>
<comment type="caution">
    <text evidence="1">The sequence shown here is derived from an EMBL/GenBank/DDBJ whole genome shotgun (WGS) entry which is preliminary data.</text>
</comment>
<organism evidence="1 2">
    <name type="scientific">Candidatus Roizmanbacteria bacterium CG10_big_fil_rev_8_21_14_0_10_36_26</name>
    <dbReference type="NCBI Taxonomy" id="1974851"/>
    <lineage>
        <taxon>Bacteria</taxon>
        <taxon>Candidatus Roizmaniibacteriota</taxon>
    </lineage>
</organism>
<dbReference type="Proteomes" id="UP000231434">
    <property type="component" value="Unassembled WGS sequence"/>
</dbReference>